<organism evidence="1 2">
    <name type="scientific">Emticicia aquatilis</name>
    <dbReference type="NCBI Taxonomy" id="1537369"/>
    <lineage>
        <taxon>Bacteria</taxon>
        <taxon>Pseudomonadati</taxon>
        <taxon>Bacteroidota</taxon>
        <taxon>Cytophagia</taxon>
        <taxon>Cytophagales</taxon>
        <taxon>Leadbetterellaceae</taxon>
        <taxon>Emticicia</taxon>
    </lineage>
</organism>
<protein>
    <submittedName>
        <fullName evidence="1">Uncharacterized protein</fullName>
    </submittedName>
</protein>
<name>A0A916YFA4_9BACT</name>
<gene>
    <name evidence="1" type="ORF">GCM10011514_03220</name>
</gene>
<dbReference type="InterPro" id="IPR046897">
    <property type="entry name" value="ABC-3C_MC6"/>
</dbReference>
<dbReference type="Pfam" id="PF20293">
    <property type="entry name" value="MC6"/>
    <property type="match status" value="1"/>
</dbReference>
<keyword evidence="2" id="KW-1185">Reference proteome</keyword>
<accession>A0A916YFA4</accession>
<reference evidence="1" key="1">
    <citation type="journal article" date="2014" name="Int. J. Syst. Evol. Microbiol.">
        <title>Complete genome sequence of Corynebacterium casei LMG S-19264T (=DSM 44701T), isolated from a smear-ripened cheese.</title>
        <authorList>
            <consortium name="US DOE Joint Genome Institute (JGI-PGF)"/>
            <person name="Walter F."/>
            <person name="Albersmeier A."/>
            <person name="Kalinowski J."/>
            <person name="Ruckert C."/>
        </authorList>
    </citation>
    <scope>NUCLEOTIDE SEQUENCE</scope>
    <source>
        <strain evidence="1">CGMCC 1.15958</strain>
    </source>
</reference>
<comment type="caution">
    <text evidence="1">The sequence shown here is derived from an EMBL/GenBank/DDBJ whole genome shotgun (WGS) entry which is preliminary data.</text>
</comment>
<sequence length="74" mass="8846">MLIPSKYENLRNNLLVIGADVLEKLKKKPHNIDDLYNILKKNKSINAEQYYDVLTFLWLSDMLRFEDYQLSIIE</sequence>
<evidence type="ECO:0000313" key="1">
    <source>
        <dbReference type="EMBL" id="GGD42608.1"/>
    </source>
</evidence>
<dbReference type="RefSeq" id="WP_188763974.1">
    <property type="nucleotide sequence ID" value="NZ_BMKK01000001.1"/>
</dbReference>
<dbReference type="AlphaFoldDB" id="A0A916YFA4"/>
<dbReference type="Proteomes" id="UP000609064">
    <property type="component" value="Unassembled WGS sequence"/>
</dbReference>
<evidence type="ECO:0000313" key="2">
    <source>
        <dbReference type="Proteomes" id="UP000609064"/>
    </source>
</evidence>
<reference evidence="1" key="2">
    <citation type="submission" date="2020-09" db="EMBL/GenBank/DDBJ databases">
        <authorList>
            <person name="Sun Q."/>
            <person name="Zhou Y."/>
        </authorList>
    </citation>
    <scope>NUCLEOTIDE SEQUENCE</scope>
    <source>
        <strain evidence="1">CGMCC 1.15958</strain>
    </source>
</reference>
<dbReference type="EMBL" id="BMKK01000001">
    <property type="protein sequence ID" value="GGD42608.1"/>
    <property type="molecule type" value="Genomic_DNA"/>
</dbReference>
<proteinExistence type="predicted"/>